<dbReference type="AlphaFoldDB" id="A0A1H2KTF5"/>
<organism evidence="1 2">
    <name type="scientific">Gordonia westfalica</name>
    <dbReference type="NCBI Taxonomy" id="158898"/>
    <lineage>
        <taxon>Bacteria</taxon>
        <taxon>Bacillati</taxon>
        <taxon>Actinomycetota</taxon>
        <taxon>Actinomycetes</taxon>
        <taxon>Mycobacteriales</taxon>
        <taxon>Gordoniaceae</taxon>
        <taxon>Gordonia</taxon>
    </lineage>
</organism>
<evidence type="ECO:0000313" key="2">
    <source>
        <dbReference type="Proteomes" id="UP000183180"/>
    </source>
</evidence>
<proteinExistence type="predicted"/>
<sequence length="255" mass="28431">MTPPPLPAIVDAEIVHARTTPVRHSFTYRSTTWLVDLDDLPRPPRALRPFARFLADDHFPEPATPGATLRDRLDAHLRGAGVDPPTGRVTALLSPRVAGYVFNPISVFWCHDADGALAYVVAEVHNTYGQRHCYVVRTDERGDARVGKEFYVSPFNPVDGTYRLRLPEPGRHTVFVSVTLDRPGQRPFVATLRGRVRPATAGAVLATQLRTPFAPAVVAARIRRHGIALWLRRLPVVARPEHTRQTTIALEEKVR</sequence>
<protein>
    <recommendedName>
        <fullName evidence="3">DUF1365 family protein</fullName>
    </recommendedName>
</protein>
<reference evidence="1 2" key="1">
    <citation type="submission" date="2016-10" db="EMBL/GenBank/DDBJ databases">
        <authorList>
            <person name="de Groot N.N."/>
        </authorList>
    </citation>
    <scope>NUCLEOTIDE SEQUENCE [LARGE SCALE GENOMIC DNA]</scope>
    <source>
        <strain evidence="1 2">DSM 44215</strain>
    </source>
</reference>
<dbReference type="Proteomes" id="UP000183180">
    <property type="component" value="Unassembled WGS sequence"/>
</dbReference>
<name>A0A1H2KTF5_9ACTN</name>
<evidence type="ECO:0008006" key="3">
    <source>
        <dbReference type="Google" id="ProtNLM"/>
    </source>
</evidence>
<gene>
    <name evidence="1" type="ORF">SAMN04488548_1343682</name>
</gene>
<dbReference type="OrthoDB" id="9778801at2"/>
<evidence type="ECO:0000313" key="1">
    <source>
        <dbReference type="EMBL" id="SDU71902.1"/>
    </source>
</evidence>
<dbReference type="InterPro" id="IPR010775">
    <property type="entry name" value="DUF1365"/>
</dbReference>
<dbReference type="PANTHER" id="PTHR33973">
    <property type="entry name" value="OS07G0153300 PROTEIN"/>
    <property type="match status" value="1"/>
</dbReference>
<dbReference type="EMBL" id="FNLM01000034">
    <property type="protein sequence ID" value="SDU71902.1"/>
    <property type="molecule type" value="Genomic_DNA"/>
</dbReference>
<dbReference type="PANTHER" id="PTHR33973:SF4">
    <property type="entry name" value="OS07G0153300 PROTEIN"/>
    <property type="match status" value="1"/>
</dbReference>
<accession>A0A1H2KTF5</accession>
<dbReference type="RefSeq" id="WP_074852253.1">
    <property type="nucleotide sequence ID" value="NZ_FNLM01000034.1"/>
</dbReference>
<dbReference type="STRING" id="158898.SAMN04488548_1343682"/>
<dbReference type="Pfam" id="PF07103">
    <property type="entry name" value="DUF1365"/>
    <property type="match status" value="1"/>
</dbReference>